<feature type="transmembrane region" description="Helical" evidence="6">
    <location>
        <begin position="34"/>
        <end position="55"/>
    </location>
</feature>
<feature type="transmembrane region" description="Helical" evidence="6">
    <location>
        <begin position="147"/>
        <end position="167"/>
    </location>
</feature>
<gene>
    <name evidence="8" type="ORF">KI810_02820</name>
</gene>
<proteinExistence type="predicted"/>
<feature type="domain" description="EamA" evidence="7">
    <location>
        <begin position="6"/>
        <end position="134"/>
    </location>
</feature>
<feature type="transmembrane region" description="Helical" evidence="6">
    <location>
        <begin position="263"/>
        <end position="282"/>
    </location>
</feature>
<dbReference type="SUPFAM" id="SSF103481">
    <property type="entry name" value="Multidrug resistance efflux transporter EmrE"/>
    <property type="match status" value="2"/>
</dbReference>
<dbReference type="EMBL" id="JAHCVK010000001">
    <property type="protein sequence ID" value="MBT0651973.1"/>
    <property type="molecule type" value="Genomic_DNA"/>
</dbReference>
<keyword evidence="3 6" id="KW-0812">Transmembrane</keyword>
<dbReference type="Pfam" id="PF00892">
    <property type="entry name" value="EamA"/>
    <property type="match status" value="2"/>
</dbReference>
<evidence type="ECO:0000256" key="2">
    <source>
        <dbReference type="ARBA" id="ARBA00022475"/>
    </source>
</evidence>
<reference evidence="8 9" key="1">
    <citation type="submission" date="2021-05" db="EMBL/GenBank/DDBJ databases">
        <title>The draft genome of Geobacter luticola JCM 17780.</title>
        <authorList>
            <person name="Xu Z."/>
            <person name="Masuda Y."/>
            <person name="Itoh H."/>
            <person name="Senoo K."/>
        </authorList>
    </citation>
    <scope>NUCLEOTIDE SEQUENCE [LARGE SCALE GENOMIC DNA]</scope>
    <source>
        <strain evidence="8 9">JCM 17780</strain>
    </source>
</reference>
<dbReference type="InterPro" id="IPR000620">
    <property type="entry name" value="EamA_dom"/>
</dbReference>
<dbReference type="PANTHER" id="PTHR42920:SF5">
    <property type="entry name" value="EAMA DOMAIN-CONTAINING PROTEIN"/>
    <property type="match status" value="1"/>
</dbReference>
<dbReference type="InterPro" id="IPR037185">
    <property type="entry name" value="EmrE-like"/>
</dbReference>
<name>A0ABS5S9B6_9BACT</name>
<keyword evidence="9" id="KW-1185">Reference proteome</keyword>
<evidence type="ECO:0000256" key="1">
    <source>
        <dbReference type="ARBA" id="ARBA00004651"/>
    </source>
</evidence>
<keyword evidence="5 6" id="KW-0472">Membrane</keyword>
<protein>
    <submittedName>
        <fullName evidence="8">DMT family transporter</fullName>
    </submittedName>
</protein>
<evidence type="ECO:0000256" key="4">
    <source>
        <dbReference type="ARBA" id="ARBA00022989"/>
    </source>
</evidence>
<dbReference type="RefSeq" id="WP_214173954.1">
    <property type="nucleotide sequence ID" value="NZ_JAHCVK010000001.1"/>
</dbReference>
<feature type="transmembrane region" description="Helical" evidence="6">
    <location>
        <begin position="237"/>
        <end position="257"/>
    </location>
</feature>
<evidence type="ECO:0000313" key="8">
    <source>
        <dbReference type="EMBL" id="MBT0651973.1"/>
    </source>
</evidence>
<dbReference type="InterPro" id="IPR051258">
    <property type="entry name" value="Diverse_Substrate_Transporter"/>
</dbReference>
<evidence type="ECO:0000256" key="5">
    <source>
        <dbReference type="ARBA" id="ARBA00023136"/>
    </source>
</evidence>
<feature type="transmembrane region" description="Helical" evidence="6">
    <location>
        <begin position="207"/>
        <end position="225"/>
    </location>
</feature>
<evidence type="ECO:0000313" key="9">
    <source>
        <dbReference type="Proteomes" id="UP000756860"/>
    </source>
</evidence>
<organism evidence="8 9">
    <name type="scientific">Geomobilimonas luticola</name>
    <dbReference type="NCBI Taxonomy" id="1114878"/>
    <lineage>
        <taxon>Bacteria</taxon>
        <taxon>Pseudomonadati</taxon>
        <taxon>Thermodesulfobacteriota</taxon>
        <taxon>Desulfuromonadia</taxon>
        <taxon>Geobacterales</taxon>
        <taxon>Geobacteraceae</taxon>
        <taxon>Geomobilimonas</taxon>
    </lineage>
</organism>
<dbReference type="Proteomes" id="UP000756860">
    <property type="component" value="Unassembled WGS sequence"/>
</dbReference>
<sequence>MNKFLAATLLLITTFFWGITFTVVKEAISQVDVYVFLAQRFTIAFVILLAFVLIRRPLPTGRTIMDGVVLGAFLFAAFAFQTVALLSTSASNTGFLTGLNVVFVPIIASLVLRQPIPANIKLAVTFSVTGLFLLCTNGSWTFNHGDILAAVCAVCVALHLLLTSSFARKPGSDIYWLTTLQIGTVAFLSAVMATANHQPVAVYHPGILPALLICSLFATVFAFLVQTSMQRWISPTHTALIFCTEPVFAAIYAYLAAGERLGMIGYLGAVLIIAGMLISEIMPGRSEPLQEQIAPPIEELTDPEPS</sequence>
<evidence type="ECO:0000259" key="7">
    <source>
        <dbReference type="Pfam" id="PF00892"/>
    </source>
</evidence>
<keyword evidence="4 6" id="KW-1133">Transmembrane helix</keyword>
<evidence type="ECO:0000256" key="6">
    <source>
        <dbReference type="SAM" id="Phobius"/>
    </source>
</evidence>
<comment type="subcellular location">
    <subcellularLocation>
        <location evidence="1">Cell membrane</location>
        <topology evidence="1">Multi-pass membrane protein</topology>
    </subcellularLocation>
</comment>
<feature type="transmembrane region" description="Helical" evidence="6">
    <location>
        <begin position="119"/>
        <end position="141"/>
    </location>
</feature>
<feature type="transmembrane region" description="Helical" evidence="6">
    <location>
        <begin position="93"/>
        <end position="112"/>
    </location>
</feature>
<keyword evidence="2" id="KW-1003">Cell membrane</keyword>
<accession>A0ABS5S9B6</accession>
<feature type="domain" description="EamA" evidence="7">
    <location>
        <begin position="145"/>
        <end position="278"/>
    </location>
</feature>
<feature type="transmembrane region" description="Helical" evidence="6">
    <location>
        <begin position="67"/>
        <end position="87"/>
    </location>
</feature>
<dbReference type="PANTHER" id="PTHR42920">
    <property type="entry name" value="OS03G0707200 PROTEIN-RELATED"/>
    <property type="match status" value="1"/>
</dbReference>
<evidence type="ECO:0000256" key="3">
    <source>
        <dbReference type="ARBA" id="ARBA00022692"/>
    </source>
</evidence>
<feature type="transmembrane region" description="Helical" evidence="6">
    <location>
        <begin position="174"/>
        <end position="195"/>
    </location>
</feature>
<comment type="caution">
    <text evidence="8">The sequence shown here is derived from an EMBL/GenBank/DDBJ whole genome shotgun (WGS) entry which is preliminary data.</text>
</comment>